<dbReference type="RefSeq" id="WP_273637684.1">
    <property type="nucleotide sequence ID" value="NZ_JAQQXP010000001.1"/>
</dbReference>
<proteinExistence type="predicted"/>
<name>A0ABT5KXF1_9ALTE</name>
<evidence type="ECO:0000313" key="2">
    <source>
        <dbReference type="EMBL" id="MDC8829318.1"/>
    </source>
</evidence>
<organism evidence="2 3">
    <name type="scientific">Alteromonas gilva</name>
    <dbReference type="NCBI Taxonomy" id="2987522"/>
    <lineage>
        <taxon>Bacteria</taxon>
        <taxon>Pseudomonadati</taxon>
        <taxon>Pseudomonadota</taxon>
        <taxon>Gammaproteobacteria</taxon>
        <taxon>Alteromonadales</taxon>
        <taxon>Alteromonadaceae</taxon>
        <taxon>Alteromonas/Salinimonas group</taxon>
        <taxon>Alteromonas</taxon>
    </lineage>
</organism>
<feature type="transmembrane region" description="Helical" evidence="1">
    <location>
        <begin position="21"/>
        <end position="48"/>
    </location>
</feature>
<evidence type="ECO:0000256" key="1">
    <source>
        <dbReference type="SAM" id="Phobius"/>
    </source>
</evidence>
<accession>A0ABT5KXF1</accession>
<keyword evidence="1" id="KW-1133">Transmembrane helix</keyword>
<dbReference type="Proteomes" id="UP001218788">
    <property type="component" value="Unassembled WGS sequence"/>
</dbReference>
<sequence>MNQNFSLEQLDKGITPAKRTASVLEFGLCVSGVILLLSAVLFFGVTAFNAFSSDEGTKTMVSVLACLALYQAGKILLHQVNKVKLHPERRLQADRRRSDDA</sequence>
<gene>
    <name evidence="2" type="ORF">OIK42_00960</name>
</gene>
<keyword evidence="1" id="KW-0812">Transmembrane</keyword>
<reference evidence="2 3" key="1">
    <citation type="submission" date="2022-10" db="EMBL/GenBank/DDBJ databases">
        <title>Alteromonas sp. chi3 Genome sequencing.</title>
        <authorList>
            <person name="Park S."/>
        </authorList>
    </citation>
    <scope>NUCLEOTIDE SEQUENCE [LARGE SCALE GENOMIC DNA]</scope>
    <source>
        <strain evidence="3">chi3</strain>
    </source>
</reference>
<protein>
    <submittedName>
        <fullName evidence="2">Uncharacterized protein</fullName>
    </submittedName>
</protein>
<comment type="caution">
    <text evidence="2">The sequence shown here is derived from an EMBL/GenBank/DDBJ whole genome shotgun (WGS) entry which is preliminary data.</text>
</comment>
<evidence type="ECO:0000313" key="3">
    <source>
        <dbReference type="Proteomes" id="UP001218788"/>
    </source>
</evidence>
<dbReference type="EMBL" id="JAQQXP010000001">
    <property type="protein sequence ID" value="MDC8829318.1"/>
    <property type="molecule type" value="Genomic_DNA"/>
</dbReference>
<keyword evidence="3" id="KW-1185">Reference proteome</keyword>
<keyword evidence="1" id="KW-0472">Membrane</keyword>